<accession>A0AAU9KAC8</accession>
<dbReference type="EMBL" id="CAJZBQ010000063">
    <property type="protein sequence ID" value="CAG9335992.1"/>
    <property type="molecule type" value="Genomic_DNA"/>
</dbReference>
<proteinExistence type="predicted"/>
<organism evidence="1 2">
    <name type="scientific">Blepharisma stoltei</name>
    <dbReference type="NCBI Taxonomy" id="1481888"/>
    <lineage>
        <taxon>Eukaryota</taxon>
        <taxon>Sar</taxon>
        <taxon>Alveolata</taxon>
        <taxon>Ciliophora</taxon>
        <taxon>Postciliodesmatophora</taxon>
        <taxon>Heterotrichea</taxon>
        <taxon>Heterotrichida</taxon>
        <taxon>Blepharismidae</taxon>
        <taxon>Blepharisma</taxon>
    </lineage>
</organism>
<dbReference type="AlphaFoldDB" id="A0AAU9KAC8"/>
<keyword evidence="2" id="KW-1185">Reference proteome</keyword>
<sequence>MTENSISPKADKSISFFKSSKVDSCSYVAMKNGQAVAVPYNTNSPTNKSLYSNHPKLTEKRSLSHDVHKIRHHLHAGMTSKPLEPYSPDAQRSRLRSEDFVIPYKNTSQIIIGDRNSKYKRHFLTTAQNLLKKPILQMTTNLGILSEKTKWIKYKEDC</sequence>
<protein>
    <submittedName>
        <fullName evidence="1">Uncharacterized protein</fullName>
    </submittedName>
</protein>
<comment type="caution">
    <text evidence="1">The sequence shown here is derived from an EMBL/GenBank/DDBJ whole genome shotgun (WGS) entry which is preliminary data.</text>
</comment>
<gene>
    <name evidence="1" type="ORF">BSTOLATCC_MIC65300</name>
</gene>
<evidence type="ECO:0000313" key="1">
    <source>
        <dbReference type="EMBL" id="CAG9335992.1"/>
    </source>
</evidence>
<evidence type="ECO:0000313" key="2">
    <source>
        <dbReference type="Proteomes" id="UP001162131"/>
    </source>
</evidence>
<reference evidence="1" key="1">
    <citation type="submission" date="2021-09" db="EMBL/GenBank/DDBJ databases">
        <authorList>
            <consortium name="AG Swart"/>
            <person name="Singh M."/>
            <person name="Singh A."/>
            <person name="Seah K."/>
            <person name="Emmerich C."/>
        </authorList>
    </citation>
    <scope>NUCLEOTIDE SEQUENCE</scope>
    <source>
        <strain evidence="1">ATCC30299</strain>
    </source>
</reference>
<name>A0AAU9KAC8_9CILI</name>
<dbReference type="Proteomes" id="UP001162131">
    <property type="component" value="Unassembled WGS sequence"/>
</dbReference>